<dbReference type="PANTHER" id="PTHR42993:SF1">
    <property type="entry name" value="MAOC-LIKE DEHYDRATASE DOMAIN-CONTAINING PROTEIN"/>
    <property type="match status" value="1"/>
</dbReference>
<dbReference type="Proteomes" id="UP000198894">
    <property type="component" value="Unassembled WGS sequence"/>
</dbReference>
<evidence type="ECO:0000313" key="3">
    <source>
        <dbReference type="Proteomes" id="UP000198894"/>
    </source>
</evidence>
<name>A0A1G9E1Y5_9HYPH</name>
<dbReference type="EMBL" id="FNEE01000019">
    <property type="protein sequence ID" value="SDK70141.1"/>
    <property type="molecule type" value="Genomic_DNA"/>
</dbReference>
<gene>
    <name evidence="2" type="ORF">SAMN05428953_11935</name>
</gene>
<dbReference type="RefSeq" id="WP_091598100.1">
    <property type="nucleotide sequence ID" value="NZ_FNEE01000019.1"/>
</dbReference>
<evidence type="ECO:0000313" key="2">
    <source>
        <dbReference type="EMBL" id="SDK70141.1"/>
    </source>
</evidence>
<dbReference type="PANTHER" id="PTHR42993">
    <property type="entry name" value="MAOC-LIKE DEHYDRATASE DOMAIN-CONTAINING PROTEIN"/>
    <property type="match status" value="1"/>
</dbReference>
<dbReference type="InterPro" id="IPR002539">
    <property type="entry name" value="MaoC-like_dom"/>
</dbReference>
<keyword evidence="3" id="KW-1185">Reference proteome</keyword>
<dbReference type="Gene3D" id="3.10.129.10">
    <property type="entry name" value="Hotdog Thioesterase"/>
    <property type="match status" value="1"/>
</dbReference>
<sequence>MTQIRLRPPPTYEQLRTMTGQELGVSDWTTVDQSRIDQFAECTGDRQWIHVDPERAKRQSPFRATIAHGYLTLSMIGALALDMGIVPENTQAVFNYGFDKVRFLAPVRAGARIRLRITLLSMEDKGPGQYLMKAANIVEIEGEKKPALTAETLVMLYERRRRRAGP</sequence>
<dbReference type="CDD" id="cd03450">
    <property type="entry name" value="NodN"/>
    <property type="match status" value="1"/>
</dbReference>
<dbReference type="AlphaFoldDB" id="A0A1G9E1Y5"/>
<feature type="domain" description="MaoC-like" evidence="1">
    <location>
        <begin position="18"/>
        <end position="128"/>
    </location>
</feature>
<evidence type="ECO:0000259" key="1">
    <source>
        <dbReference type="Pfam" id="PF01575"/>
    </source>
</evidence>
<proteinExistence type="predicted"/>
<protein>
    <submittedName>
        <fullName evidence="2">Acyl dehydratase</fullName>
    </submittedName>
</protein>
<organism evidence="2 3">
    <name type="scientific">Mesorhizobium muleiense</name>
    <dbReference type="NCBI Taxonomy" id="1004279"/>
    <lineage>
        <taxon>Bacteria</taxon>
        <taxon>Pseudomonadati</taxon>
        <taxon>Pseudomonadota</taxon>
        <taxon>Alphaproteobacteria</taxon>
        <taxon>Hyphomicrobiales</taxon>
        <taxon>Phyllobacteriaceae</taxon>
        <taxon>Mesorhizobium</taxon>
    </lineage>
</organism>
<dbReference type="InterPro" id="IPR029069">
    <property type="entry name" value="HotDog_dom_sf"/>
</dbReference>
<accession>A0A1G9E1Y5</accession>
<dbReference type="InterPro" id="IPR039375">
    <property type="entry name" value="NodN-like"/>
</dbReference>
<reference evidence="3" key="1">
    <citation type="submission" date="2016-10" db="EMBL/GenBank/DDBJ databases">
        <authorList>
            <person name="Varghese N."/>
            <person name="Submissions S."/>
        </authorList>
    </citation>
    <scope>NUCLEOTIDE SEQUENCE [LARGE SCALE GENOMIC DNA]</scope>
    <source>
        <strain evidence="3">CGMCC 1.11022</strain>
    </source>
</reference>
<dbReference type="SUPFAM" id="SSF54637">
    <property type="entry name" value="Thioesterase/thiol ester dehydrase-isomerase"/>
    <property type="match status" value="1"/>
</dbReference>
<dbReference type="Pfam" id="PF01575">
    <property type="entry name" value="MaoC_dehydratas"/>
    <property type="match status" value="1"/>
</dbReference>